<dbReference type="InterPro" id="IPR010921">
    <property type="entry name" value="Trp_repressor/repl_initiator"/>
</dbReference>
<gene>
    <name evidence="1" type="ORF">S03H2_37634</name>
</gene>
<protein>
    <submittedName>
        <fullName evidence="1">Uncharacterized protein</fullName>
    </submittedName>
</protein>
<proteinExistence type="predicted"/>
<dbReference type="GO" id="GO:0043565">
    <property type="term" value="F:sequence-specific DNA binding"/>
    <property type="evidence" value="ECO:0007669"/>
    <property type="project" value="InterPro"/>
</dbReference>
<evidence type="ECO:0000313" key="1">
    <source>
        <dbReference type="EMBL" id="GAH50023.1"/>
    </source>
</evidence>
<comment type="caution">
    <text evidence="1">The sequence shown here is derived from an EMBL/GenBank/DDBJ whole genome shotgun (WGS) entry which is preliminary data.</text>
</comment>
<reference evidence="1" key="1">
    <citation type="journal article" date="2014" name="Front. Microbiol.">
        <title>High frequency of phylogenetically diverse reductive dehalogenase-homologous genes in deep subseafloor sedimentary metagenomes.</title>
        <authorList>
            <person name="Kawai M."/>
            <person name="Futagami T."/>
            <person name="Toyoda A."/>
            <person name="Takaki Y."/>
            <person name="Nishi S."/>
            <person name="Hori S."/>
            <person name="Arai W."/>
            <person name="Tsubouchi T."/>
            <person name="Morono Y."/>
            <person name="Uchiyama I."/>
            <person name="Ito T."/>
            <person name="Fujiyama A."/>
            <person name="Inagaki F."/>
            <person name="Takami H."/>
        </authorList>
    </citation>
    <scope>NUCLEOTIDE SEQUENCE</scope>
    <source>
        <strain evidence="1">Expedition CK06-06</strain>
    </source>
</reference>
<accession>X1HXM3</accession>
<dbReference type="SUPFAM" id="SSF48295">
    <property type="entry name" value="TrpR-like"/>
    <property type="match status" value="1"/>
</dbReference>
<sequence>MDEIKGNTKSKRISDIRKLYIKFFKSFTDLSNKEIADLYEIGSSTETNVLSGRYKENDFMVKSSMEIDKNVKL</sequence>
<name>X1HXM3_9ZZZZ</name>
<organism evidence="1">
    <name type="scientific">marine sediment metagenome</name>
    <dbReference type="NCBI Taxonomy" id="412755"/>
    <lineage>
        <taxon>unclassified sequences</taxon>
        <taxon>metagenomes</taxon>
        <taxon>ecological metagenomes</taxon>
    </lineage>
</organism>
<dbReference type="EMBL" id="BARU01023169">
    <property type="protein sequence ID" value="GAH50023.1"/>
    <property type="molecule type" value="Genomic_DNA"/>
</dbReference>
<dbReference type="AlphaFoldDB" id="X1HXM3"/>